<keyword evidence="5" id="KW-1185">Reference proteome</keyword>
<evidence type="ECO:0000313" key="5">
    <source>
        <dbReference type="Proteomes" id="UP000371041"/>
    </source>
</evidence>
<dbReference type="InterPro" id="IPR002491">
    <property type="entry name" value="ABC_transptr_periplasmic_BD"/>
</dbReference>
<dbReference type="InterPro" id="IPR050902">
    <property type="entry name" value="ABC_Transporter_SBP"/>
</dbReference>
<dbReference type="KEGG" id="sace:GIY23_14160"/>
<dbReference type="Pfam" id="PF01497">
    <property type="entry name" value="Peripla_BP_2"/>
    <property type="match status" value="1"/>
</dbReference>
<dbReference type="Gene3D" id="3.40.50.1980">
    <property type="entry name" value="Nitrogenase molybdenum iron protein domain"/>
    <property type="match status" value="2"/>
</dbReference>
<accession>A0A5Q3QG50</accession>
<dbReference type="EMBL" id="CP045929">
    <property type="protein sequence ID" value="QGK70515.1"/>
    <property type="molecule type" value="Genomic_DNA"/>
</dbReference>
<dbReference type="Proteomes" id="UP000371041">
    <property type="component" value="Chromosome"/>
</dbReference>
<keyword evidence="2" id="KW-0732">Signal</keyword>
<evidence type="ECO:0000259" key="3">
    <source>
        <dbReference type="PROSITE" id="PS50983"/>
    </source>
</evidence>
<name>A0A5Q3QG50_9PSEU</name>
<evidence type="ECO:0000256" key="2">
    <source>
        <dbReference type="SAM" id="SignalP"/>
    </source>
</evidence>
<protein>
    <submittedName>
        <fullName evidence="4">ABC transporter substrate-binding protein</fullName>
    </submittedName>
</protein>
<gene>
    <name evidence="4" type="ORF">GIY23_14160</name>
</gene>
<organism evidence="4 5">
    <name type="scientific">Allosaccharopolyspora coralli</name>
    <dbReference type="NCBI Taxonomy" id="2665642"/>
    <lineage>
        <taxon>Bacteria</taxon>
        <taxon>Bacillati</taxon>
        <taxon>Actinomycetota</taxon>
        <taxon>Actinomycetes</taxon>
        <taxon>Pseudonocardiales</taxon>
        <taxon>Pseudonocardiaceae</taxon>
        <taxon>Allosaccharopolyspora</taxon>
    </lineage>
</organism>
<dbReference type="PROSITE" id="PS50983">
    <property type="entry name" value="FE_B12_PBP"/>
    <property type="match status" value="1"/>
</dbReference>
<reference evidence="5" key="1">
    <citation type="submission" date="2019-11" db="EMBL/GenBank/DDBJ databases">
        <title>The complete genome sequence of Saccharopolyspora sp. E2A.</title>
        <authorList>
            <person name="Zhang G."/>
        </authorList>
    </citation>
    <scope>NUCLEOTIDE SEQUENCE [LARGE SCALE GENOMIC DNA]</scope>
    <source>
        <strain evidence="5">E2A</strain>
    </source>
</reference>
<dbReference type="SUPFAM" id="SSF53807">
    <property type="entry name" value="Helical backbone' metal receptor"/>
    <property type="match status" value="1"/>
</dbReference>
<feature type="domain" description="Fe/B12 periplasmic-binding" evidence="3">
    <location>
        <begin position="59"/>
        <end position="342"/>
    </location>
</feature>
<sequence>MRMSTPRSTRLLTSGAATAITAGLLAVTACSGPTGGPAGPPDIADNCGVPVSVDGPPRRAVSLNQQQTEIMLSLGLEDRMVGTATWTDPVAPHLAEANASVPRLADNNPSLEAVLGTEPDLVLGGYQAIYTDGGVAPRERFAEFGVPTYLSPSNCYPEEAELGEPVGLDDIYREVREIAQLFDVPERGEQLVTELRGRVEAAQAKVAGLDGRENTSVLFWFARTGSPYVAGSTGAPGIITRTLGVRNAYPDVASMWPQVGWEDVLRRAPDVLVLGDLTRDSEGDTLEAKKRFLRTDPAVSQLDAVRAERWMPMTGSAMNVSIRTVDGIEALADRLVELDRQT</sequence>
<dbReference type="AlphaFoldDB" id="A0A5Q3QG50"/>
<evidence type="ECO:0000313" key="4">
    <source>
        <dbReference type="EMBL" id="QGK70515.1"/>
    </source>
</evidence>
<evidence type="ECO:0000256" key="1">
    <source>
        <dbReference type="ARBA" id="ARBA00008814"/>
    </source>
</evidence>
<dbReference type="PANTHER" id="PTHR30535">
    <property type="entry name" value="VITAMIN B12-BINDING PROTEIN"/>
    <property type="match status" value="1"/>
</dbReference>
<dbReference type="PROSITE" id="PS51257">
    <property type="entry name" value="PROKAR_LIPOPROTEIN"/>
    <property type="match status" value="1"/>
</dbReference>
<comment type="similarity">
    <text evidence="1">Belongs to the bacterial solute-binding protein 8 family.</text>
</comment>
<feature type="signal peptide" evidence="2">
    <location>
        <begin position="1"/>
        <end position="19"/>
    </location>
</feature>
<dbReference type="PANTHER" id="PTHR30535:SF7">
    <property type="entry name" value="IRON(III) DICITRATE-BINDING PROTEIN"/>
    <property type="match status" value="1"/>
</dbReference>
<proteinExistence type="inferred from homology"/>
<feature type="chain" id="PRO_5024407187" evidence="2">
    <location>
        <begin position="20"/>
        <end position="342"/>
    </location>
</feature>